<evidence type="ECO:0000313" key="2">
    <source>
        <dbReference type="EMBL" id="KAK6005494.1"/>
    </source>
</evidence>
<sequence>MPCRLQPYIWISDDALATAYRRFANTCLVNHSHTNTRRHGSNVPGPLEARRRLARRRMAGLSIAGSSPGIMPDFGALLGSGGLDMTSLWAPPTTTQSRAPNWPDYAAATPPMSRTIPTYQEHCASRAVSIPPNPSQHDSKRSLQEYTNLLAPCRTFDSLARAHTSLHPDSDVSENFSRAALHSLLNQSTPDQILAFLQSDLDHESASNCHAYLTHLFVTNGDPEDVLECVRLVCDKIVLSTMPMKELSDILDMLEAAAGVDDQLLLKANTMLHQSLVDAFAPNAPPESLNTRLFKNALSLRPSSDVSKLIAAAFPLSGRSKVMGRHLQKAIMARTKRPGPSDALMPILGSIPSEKLDRVIYLATQKLIKVLSDHTVTRRECIKRLVCWLEDLHVFRPSIFQPHSSCGLLLYPFLASRFTIAELGPHIMSLHPADAAIIVLHNWIKPTILEVPDPDLLESELYDFASNQPPATVRDMPLQPSQATSRYIALQPLQTTSRYIPLQSPPTTHSRHDCMNPFRTYGLRYTMSRSPDQSSTHQADLPTRQAIFNTIASSLEECCKPDRDGVLQSPGAAWVHLFMLLGENKIDYAGWLSDFFQVLKYHKSSMWTYYLFAELIDNDVKIPYPVAVDVMRHFLDIKKTQWALDVFNRSESNQWLSNIPELLFSLIENRAIGPDLVFDLLNRPDYANSLPTNLRSVAKNPLSQERVQLVHHVAYAMAKSPLLTSRMAFRRVCDCLNYLQDRGATVSSLMSRALVYAGVTRPLREGLWLSTEKFQWILQYVRRLEGDEVADSLDEAAFTARSENLDTYRANRRRLDDMDREADEIDWEYRKQFGHASHRWKRKTAPHKPGPTYQTRRAQARRVFRNTINSRQ</sequence>
<comment type="caution">
    <text evidence="2">The sequence shown here is derived from an EMBL/GenBank/DDBJ whole genome shotgun (WGS) entry which is preliminary data.</text>
</comment>
<protein>
    <recommendedName>
        <fullName evidence="4">Pentatricopeptide repeat domain-containing protein</fullName>
    </recommendedName>
</protein>
<dbReference type="Proteomes" id="UP001341245">
    <property type="component" value="Unassembled WGS sequence"/>
</dbReference>
<accession>A0ABR0TM16</accession>
<reference evidence="2 3" key="1">
    <citation type="submission" date="2023-11" db="EMBL/GenBank/DDBJ databases">
        <title>Draft genome sequence and annotation of the polyextremotolerant black yeast-like fungus Aureobasidium pullulans NRRL 62042.</title>
        <authorList>
            <person name="Dielentheis-Frenken M.R.E."/>
            <person name="Wibberg D."/>
            <person name="Blank L.M."/>
            <person name="Tiso T."/>
        </authorList>
    </citation>
    <scope>NUCLEOTIDE SEQUENCE [LARGE SCALE GENOMIC DNA]</scope>
    <source>
        <strain evidence="2 3">NRRL 62042</strain>
    </source>
</reference>
<dbReference type="EMBL" id="JASGXD010000005">
    <property type="protein sequence ID" value="KAK6005494.1"/>
    <property type="molecule type" value="Genomic_DNA"/>
</dbReference>
<evidence type="ECO:0000256" key="1">
    <source>
        <dbReference type="SAM" id="MobiDB-lite"/>
    </source>
</evidence>
<keyword evidence="3" id="KW-1185">Reference proteome</keyword>
<name>A0ABR0TM16_AURPU</name>
<organism evidence="2 3">
    <name type="scientific">Aureobasidium pullulans</name>
    <name type="common">Black yeast</name>
    <name type="synonym">Pullularia pullulans</name>
    <dbReference type="NCBI Taxonomy" id="5580"/>
    <lineage>
        <taxon>Eukaryota</taxon>
        <taxon>Fungi</taxon>
        <taxon>Dikarya</taxon>
        <taxon>Ascomycota</taxon>
        <taxon>Pezizomycotina</taxon>
        <taxon>Dothideomycetes</taxon>
        <taxon>Dothideomycetidae</taxon>
        <taxon>Dothideales</taxon>
        <taxon>Saccotheciaceae</taxon>
        <taxon>Aureobasidium</taxon>
    </lineage>
</organism>
<gene>
    <name evidence="2" type="ORF">QM012_007136</name>
</gene>
<proteinExistence type="predicted"/>
<feature type="region of interest" description="Disordered" evidence="1">
    <location>
        <begin position="838"/>
        <end position="857"/>
    </location>
</feature>
<evidence type="ECO:0008006" key="4">
    <source>
        <dbReference type="Google" id="ProtNLM"/>
    </source>
</evidence>
<evidence type="ECO:0000313" key="3">
    <source>
        <dbReference type="Proteomes" id="UP001341245"/>
    </source>
</evidence>